<dbReference type="Gene3D" id="1.10.10.60">
    <property type="entry name" value="Homeodomain-like"/>
    <property type="match status" value="1"/>
</dbReference>
<dbReference type="Pfam" id="PF12833">
    <property type="entry name" value="HTH_18"/>
    <property type="match status" value="1"/>
</dbReference>
<dbReference type="RefSeq" id="WP_264204501.1">
    <property type="nucleotide sequence ID" value="NZ_JAOZEW010000001.1"/>
</dbReference>
<evidence type="ECO:0000256" key="1">
    <source>
        <dbReference type="ARBA" id="ARBA00023015"/>
    </source>
</evidence>
<dbReference type="SMART" id="SM00342">
    <property type="entry name" value="HTH_ARAC"/>
    <property type="match status" value="1"/>
</dbReference>
<keyword evidence="6" id="KW-1185">Reference proteome</keyword>
<evidence type="ECO:0000313" key="5">
    <source>
        <dbReference type="EMBL" id="MCV9926301.1"/>
    </source>
</evidence>
<dbReference type="GO" id="GO:0003700">
    <property type="term" value="F:DNA-binding transcription factor activity"/>
    <property type="evidence" value="ECO:0007669"/>
    <property type="project" value="InterPro"/>
</dbReference>
<protein>
    <submittedName>
        <fullName evidence="5">AraC family transcriptional regulator</fullName>
    </submittedName>
</protein>
<keyword evidence="3" id="KW-0804">Transcription</keyword>
<dbReference type="PANTHER" id="PTHR43280">
    <property type="entry name" value="ARAC-FAMILY TRANSCRIPTIONAL REGULATOR"/>
    <property type="match status" value="1"/>
</dbReference>
<dbReference type="EMBL" id="JAOZEW010000001">
    <property type="protein sequence ID" value="MCV9926301.1"/>
    <property type="molecule type" value="Genomic_DNA"/>
</dbReference>
<evidence type="ECO:0000256" key="2">
    <source>
        <dbReference type="ARBA" id="ARBA00023125"/>
    </source>
</evidence>
<evidence type="ECO:0000256" key="3">
    <source>
        <dbReference type="ARBA" id="ARBA00023163"/>
    </source>
</evidence>
<dbReference type="Proteomes" id="UP001151079">
    <property type="component" value="Unassembled WGS sequence"/>
</dbReference>
<dbReference type="SUPFAM" id="SSF46689">
    <property type="entry name" value="Homeodomain-like"/>
    <property type="match status" value="1"/>
</dbReference>
<dbReference type="GO" id="GO:0043565">
    <property type="term" value="F:sequence-specific DNA binding"/>
    <property type="evidence" value="ECO:0007669"/>
    <property type="project" value="InterPro"/>
</dbReference>
<organism evidence="5 6">
    <name type="scientific">Flavobacterium shii</name>
    <dbReference type="NCBI Taxonomy" id="2987687"/>
    <lineage>
        <taxon>Bacteria</taxon>
        <taxon>Pseudomonadati</taxon>
        <taxon>Bacteroidota</taxon>
        <taxon>Flavobacteriia</taxon>
        <taxon>Flavobacteriales</taxon>
        <taxon>Flavobacteriaceae</taxon>
        <taxon>Flavobacterium</taxon>
    </lineage>
</organism>
<dbReference type="PROSITE" id="PS01124">
    <property type="entry name" value="HTH_ARAC_FAMILY_2"/>
    <property type="match status" value="1"/>
</dbReference>
<dbReference type="InterPro" id="IPR018060">
    <property type="entry name" value="HTH_AraC"/>
</dbReference>
<comment type="caution">
    <text evidence="5">The sequence shown here is derived from an EMBL/GenBank/DDBJ whole genome shotgun (WGS) entry which is preliminary data.</text>
</comment>
<keyword evidence="2" id="KW-0238">DNA-binding</keyword>
<reference evidence="5" key="1">
    <citation type="submission" date="2022-10" db="EMBL/GenBank/DDBJ databases">
        <title>Two novel species of Flavobacterium.</title>
        <authorList>
            <person name="Liu Q."/>
            <person name="Xin Y.-H."/>
        </authorList>
    </citation>
    <scope>NUCLEOTIDE SEQUENCE</scope>
    <source>
        <strain evidence="5">LS1R49</strain>
    </source>
</reference>
<gene>
    <name evidence="5" type="ORF">OIU83_01450</name>
</gene>
<feature type="domain" description="HTH araC/xylS-type" evidence="4">
    <location>
        <begin position="194"/>
        <end position="292"/>
    </location>
</feature>
<dbReference type="PANTHER" id="PTHR43280:SF32">
    <property type="entry name" value="TRANSCRIPTIONAL REGULATORY PROTEIN"/>
    <property type="match status" value="1"/>
</dbReference>
<keyword evidence="1" id="KW-0805">Transcription regulation</keyword>
<sequence length="300" mass="34844">MKAKNLLEVIIVGNKNLINPQLGLKVSVLENFTSKISINGLFKDSFFSILMVNSGSLCTKMNDEKIHLFVNDIIIVPLKASFEIQHKTNPLQICMLSFSEEFAYENSISRSHMGYFEFFIAKYPFKISLKNKDTLHLISLFELLHRKAVRTNKQVFKEEVLLHSFSLLLYEVTEKYNKYYKLNIKDSLKEKMMIQFFKILETNYKEQHGVKFYAAELCITADHLTKIVKDGTRKTAKQFIVDAIILEAKHLLQKEDLNIINIAEELQFGNSSLFSNFFKKHTSLSPSEYRLSLNIENTMK</sequence>
<evidence type="ECO:0000313" key="6">
    <source>
        <dbReference type="Proteomes" id="UP001151079"/>
    </source>
</evidence>
<evidence type="ECO:0000259" key="4">
    <source>
        <dbReference type="PROSITE" id="PS01124"/>
    </source>
</evidence>
<dbReference type="AlphaFoldDB" id="A0A9X2ZCQ7"/>
<proteinExistence type="predicted"/>
<dbReference type="InterPro" id="IPR009057">
    <property type="entry name" value="Homeodomain-like_sf"/>
</dbReference>
<name>A0A9X2ZCQ7_9FLAO</name>
<accession>A0A9X2ZCQ7</accession>